<dbReference type="AlphaFoldDB" id="A5CZG9"/>
<dbReference type="GO" id="GO:0022857">
    <property type="term" value="F:transmembrane transporter activity"/>
    <property type="evidence" value="ECO:0007669"/>
    <property type="project" value="InterPro"/>
</dbReference>
<evidence type="ECO:0000256" key="5">
    <source>
        <dbReference type="ARBA" id="ARBA00023136"/>
    </source>
</evidence>
<feature type="transmembrane region" description="Helical" evidence="6">
    <location>
        <begin position="99"/>
        <end position="121"/>
    </location>
</feature>
<dbReference type="SUPFAM" id="SSF103473">
    <property type="entry name" value="MFS general substrate transporter"/>
    <property type="match status" value="1"/>
</dbReference>
<evidence type="ECO:0000256" key="6">
    <source>
        <dbReference type="SAM" id="Phobius"/>
    </source>
</evidence>
<sequence>MAIQNKGWIVTMSATGINLMCGMLYSWSVFAAALVKNMGFSNTQASIPFTIAMAMLALLSIFGGKLQDLFSPRICGIICGVLCGSGMIISAFANSITMLALSFGLIAGAGCGLAYGATTPASVKWFPPQKRGLISGIVVAGVGLAPVYVAPMTQYLINNFGVRNTFLFEGIFYAIVILTLAQFLANPPEGYVPPGMQVEKKAVEKSTQSKRNYSPVEMIKSYQFWLIWIIYACGAMAGLMIIGHMVNIAQVQANVSYAFIFVALLAIFNAGGRVVGGFFSDKLGRNKTLIFMFGLQAINMLLFKNYTTSGTLILGIALAGICYGSLLAVFPALIFDYYGMKNAGINYGIVFTSWGVAGVVGPVMAGYIVDLTETYNTAYLLAAGLLLLSIVLVIMLRAPKQSEVREAIPAASKN</sequence>
<evidence type="ECO:0000313" key="8">
    <source>
        <dbReference type="EMBL" id="BAF60603.1"/>
    </source>
</evidence>
<feature type="transmembrane region" description="Helical" evidence="6">
    <location>
        <begin position="74"/>
        <end position="93"/>
    </location>
</feature>
<protein>
    <submittedName>
        <fullName evidence="8">Arabinose efflux permease</fullName>
    </submittedName>
</protein>
<feature type="domain" description="Major facilitator superfamily (MFS) profile" evidence="7">
    <location>
        <begin position="1"/>
        <end position="401"/>
    </location>
</feature>
<name>A5CZG9_PELTS</name>
<accession>A5CZG9</accession>
<feature type="transmembrane region" description="Helical" evidence="6">
    <location>
        <begin position="165"/>
        <end position="185"/>
    </location>
</feature>
<dbReference type="KEGG" id="pth:PTH_2422"/>
<gene>
    <name evidence="8" type="primary">AraJ</name>
    <name evidence="8" type="ordered locus">PTH_2422</name>
</gene>
<evidence type="ECO:0000256" key="1">
    <source>
        <dbReference type="ARBA" id="ARBA00004651"/>
    </source>
</evidence>
<dbReference type="CDD" id="cd17353">
    <property type="entry name" value="MFS_OFA_like"/>
    <property type="match status" value="1"/>
</dbReference>
<dbReference type="eggNOG" id="COG2223">
    <property type="taxonomic scope" value="Bacteria"/>
</dbReference>
<dbReference type="HOGENOM" id="CLU_001265_59_7_9"/>
<keyword evidence="4 6" id="KW-1133">Transmembrane helix</keyword>
<comment type="subcellular location">
    <subcellularLocation>
        <location evidence="1">Cell membrane</location>
        <topology evidence="1">Multi-pass membrane protein</topology>
    </subcellularLocation>
</comment>
<reference evidence="9" key="1">
    <citation type="journal article" date="2008" name="Genome Res.">
        <title>The genome of Pelotomaculum thermopropionicum reveals niche-associated evolution in anaerobic microbiota.</title>
        <authorList>
            <person name="Kosaka T."/>
            <person name="Kato S."/>
            <person name="Shimoyama T."/>
            <person name="Ishii S."/>
            <person name="Abe T."/>
            <person name="Watanabe K."/>
        </authorList>
    </citation>
    <scope>NUCLEOTIDE SEQUENCE [LARGE SCALE GENOMIC DNA]</scope>
    <source>
        <strain evidence="9">DSM 13744 / JCM 10971 / SI</strain>
    </source>
</reference>
<evidence type="ECO:0000256" key="4">
    <source>
        <dbReference type="ARBA" id="ARBA00022989"/>
    </source>
</evidence>
<keyword evidence="3 6" id="KW-0812">Transmembrane</keyword>
<feature type="transmembrane region" description="Helical" evidence="6">
    <location>
        <begin position="133"/>
        <end position="153"/>
    </location>
</feature>
<dbReference type="GO" id="GO:0005886">
    <property type="term" value="C:plasma membrane"/>
    <property type="evidence" value="ECO:0007669"/>
    <property type="project" value="UniProtKB-SubCell"/>
</dbReference>
<feature type="transmembrane region" description="Helical" evidence="6">
    <location>
        <begin position="347"/>
        <end position="369"/>
    </location>
</feature>
<proteinExistence type="predicted"/>
<dbReference type="PROSITE" id="PS50850">
    <property type="entry name" value="MFS"/>
    <property type="match status" value="1"/>
</dbReference>
<dbReference type="Pfam" id="PF07690">
    <property type="entry name" value="MFS_1"/>
    <property type="match status" value="1"/>
</dbReference>
<dbReference type="STRING" id="370438.PTH_2422"/>
<feature type="transmembrane region" description="Helical" evidence="6">
    <location>
        <begin position="7"/>
        <end position="25"/>
    </location>
</feature>
<dbReference type="PANTHER" id="PTHR11360">
    <property type="entry name" value="MONOCARBOXYLATE TRANSPORTER"/>
    <property type="match status" value="1"/>
</dbReference>
<dbReference type="InterPro" id="IPR020846">
    <property type="entry name" value="MFS_dom"/>
</dbReference>
<evidence type="ECO:0000259" key="7">
    <source>
        <dbReference type="PROSITE" id="PS50850"/>
    </source>
</evidence>
<dbReference type="InterPro" id="IPR036259">
    <property type="entry name" value="MFS_trans_sf"/>
</dbReference>
<evidence type="ECO:0000313" key="9">
    <source>
        <dbReference type="Proteomes" id="UP000006556"/>
    </source>
</evidence>
<keyword evidence="9" id="KW-1185">Reference proteome</keyword>
<evidence type="ECO:0000256" key="2">
    <source>
        <dbReference type="ARBA" id="ARBA00022448"/>
    </source>
</evidence>
<dbReference type="EMBL" id="AP009389">
    <property type="protein sequence ID" value="BAF60603.1"/>
    <property type="molecule type" value="Genomic_DNA"/>
</dbReference>
<dbReference type="InterPro" id="IPR011701">
    <property type="entry name" value="MFS"/>
</dbReference>
<keyword evidence="5 6" id="KW-0472">Membrane</keyword>
<feature type="transmembrane region" description="Helical" evidence="6">
    <location>
        <begin position="255"/>
        <end position="276"/>
    </location>
</feature>
<dbReference type="Proteomes" id="UP000006556">
    <property type="component" value="Chromosome"/>
</dbReference>
<feature type="transmembrane region" description="Helical" evidence="6">
    <location>
        <begin position="375"/>
        <end position="396"/>
    </location>
</feature>
<dbReference type="PANTHER" id="PTHR11360:SF304">
    <property type="entry name" value="MFS DOMAIN-CONTAINING PROTEIN"/>
    <property type="match status" value="1"/>
</dbReference>
<feature type="transmembrane region" description="Helical" evidence="6">
    <location>
        <begin position="224"/>
        <end position="243"/>
    </location>
</feature>
<organism evidence="8 9">
    <name type="scientific">Pelotomaculum thermopropionicum (strain DSM 13744 / JCM 10971 / SI)</name>
    <dbReference type="NCBI Taxonomy" id="370438"/>
    <lineage>
        <taxon>Bacteria</taxon>
        <taxon>Bacillati</taxon>
        <taxon>Bacillota</taxon>
        <taxon>Clostridia</taxon>
        <taxon>Eubacteriales</taxon>
        <taxon>Desulfotomaculaceae</taxon>
        <taxon>Pelotomaculum</taxon>
    </lineage>
</organism>
<evidence type="ECO:0000256" key="3">
    <source>
        <dbReference type="ARBA" id="ARBA00022692"/>
    </source>
</evidence>
<dbReference type="Gene3D" id="1.20.1250.20">
    <property type="entry name" value="MFS general substrate transporter like domains"/>
    <property type="match status" value="2"/>
</dbReference>
<keyword evidence="2" id="KW-0813">Transport</keyword>
<feature type="transmembrane region" description="Helical" evidence="6">
    <location>
        <begin position="45"/>
        <end position="62"/>
    </location>
</feature>
<feature type="transmembrane region" description="Helical" evidence="6">
    <location>
        <begin position="312"/>
        <end position="335"/>
    </location>
</feature>
<dbReference type="InterPro" id="IPR050327">
    <property type="entry name" value="Proton-linked_MCT"/>
</dbReference>